<evidence type="ECO:0000256" key="3">
    <source>
        <dbReference type="PROSITE-ProRule" id="PRU00339"/>
    </source>
</evidence>
<comment type="caution">
    <text evidence="5">The sequence shown here is derived from an EMBL/GenBank/DDBJ whole genome shotgun (WGS) entry which is preliminary data.</text>
</comment>
<protein>
    <submittedName>
        <fullName evidence="5">Uncharacterized protein</fullName>
    </submittedName>
</protein>
<gene>
    <name evidence="5" type="ORF">COT24_05440</name>
</gene>
<keyword evidence="4" id="KW-0472">Membrane</keyword>
<name>A0A2H0YUC3_9BACT</name>
<dbReference type="Pfam" id="PF13432">
    <property type="entry name" value="TPR_16"/>
    <property type="match status" value="1"/>
</dbReference>
<dbReference type="Gene3D" id="1.25.40.10">
    <property type="entry name" value="Tetratricopeptide repeat domain"/>
    <property type="match status" value="1"/>
</dbReference>
<dbReference type="PROSITE" id="PS50005">
    <property type="entry name" value="TPR"/>
    <property type="match status" value="2"/>
</dbReference>
<dbReference type="InterPro" id="IPR011990">
    <property type="entry name" value="TPR-like_helical_dom_sf"/>
</dbReference>
<proteinExistence type="predicted"/>
<feature type="transmembrane region" description="Helical" evidence="4">
    <location>
        <begin position="170"/>
        <end position="185"/>
    </location>
</feature>
<feature type="transmembrane region" description="Helical" evidence="4">
    <location>
        <begin position="305"/>
        <end position="321"/>
    </location>
</feature>
<dbReference type="Pfam" id="PF13181">
    <property type="entry name" value="TPR_8"/>
    <property type="match status" value="1"/>
</dbReference>
<accession>A0A2H0YUC3</accession>
<organism evidence="5 6">
    <name type="scientific">Candidatus Kerfeldbacteria bacterium CG08_land_8_20_14_0_20_40_16</name>
    <dbReference type="NCBI Taxonomy" id="2014244"/>
    <lineage>
        <taxon>Bacteria</taxon>
        <taxon>Candidatus Kerfeldiibacteriota</taxon>
    </lineage>
</organism>
<feature type="repeat" description="TPR" evidence="3">
    <location>
        <begin position="626"/>
        <end position="659"/>
    </location>
</feature>
<sequence>MFSKLLDIFQSKQNQRIIYLIVLILAFSVIFAICVFPVEDADTWMHLKYGEHILETKSLPQYDFFSYTVTGTRDVDHEWLAQVILYLVYKYLGFSGLVLFKTLIILITFGILLKTVNTLWGRSLSALLILVGMGMMGAFRFVERPEIFTFLLLSILIYILFNYQTSKKSWVIFFLPLIFLFWINVHGGFIIGWGLLGLFTITHLVFYLLKARITWLEQFSLTAQKLKLLVLASFLSILICFVNPYGYEMILLPFRGIFGLSNFFAELNEWKSPFDPMHQPREYVTLFLVTAASLVLLFLLIFRKFNPLYFLIFLFFGYSNFKGIRNVVLYALGIYVPFVYAFKEFIASFKTTLFQRRVLYPIIQSGLIIFLFLLFFQFVFKGNSFGLNYHYFDLGAALDNFPETAVEFIDQVKIEGNMMNQYDLGSFLIWRWYPQRKVFLDGRSGLYGEDFFFRYKSFGSNRNELAKATEEYNFNFILVQHSEFLSNNPDWKMVYFDNLFEVYVRNNERNKEIIADYGYDYLNPNQSISEIFDRLSDENSDQFKTEILRNIAQNGKSMTGYIYLSEFYNREGNLEKSLETLLSAQQINPKLPQVYLALGNYYARQNDYGKAIQYYKKVLSLDSSMSEAHYNLGNVYVKTGKYQKAAKKYQTALYFNNQYSLSYLALGIVYSDYLNDPEKATFAFRKYLELEPDSVQKNNIEAKIEELLKQM</sequence>
<feature type="transmembrane region" description="Helical" evidence="4">
    <location>
        <begin position="191"/>
        <end position="209"/>
    </location>
</feature>
<keyword evidence="4" id="KW-1133">Transmembrane helix</keyword>
<dbReference type="InterPro" id="IPR050498">
    <property type="entry name" value="Ycf3"/>
</dbReference>
<feature type="transmembrane region" description="Helical" evidence="4">
    <location>
        <begin position="91"/>
        <end position="112"/>
    </location>
</feature>
<feature type="transmembrane region" description="Helical" evidence="4">
    <location>
        <begin position="283"/>
        <end position="300"/>
    </location>
</feature>
<dbReference type="PANTHER" id="PTHR44858">
    <property type="entry name" value="TETRATRICOPEPTIDE REPEAT PROTEIN 6"/>
    <property type="match status" value="1"/>
</dbReference>
<dbReference type="EMBL" id="PEXU01000058">
    <property type="protein sequence ID" value="PIS42087.1"/>
    <property type="molecule type" value="Genomic_DNA"/>
</dbReference>
<evidence type="ECO:0000256" key="2">
    <source>
        <dbReference type="ARBA" id="ARBA00022803"/>
    </source>
</evidence>
<keyword evidence="1" id="KW-0677">Repeat</keyword>
<feature type="transmembrane region" description="Helical" evidence="4">
    <location>
        <begin position="17"/>
        <end position="38"/>
    </location>
</feature>
<evidence type="ECO:0000256" key="4">
    <source>
        <dbReference type="SAM" id="Phobius"/>
    </source>
</evidence>
<feature type="repeat" description="TPR" evidence="3">
    <location>
        <begin position="592"/>
        <end position="625"/>
    </location>
</feature>
<evidence type="ECO:0000313" key="6">
    <source>
        <dbReference type="Proteomes" id="UP000231542"/>
    </source>
</evidence>
<evidence type="ECO:0000256" key="1">
    <source>
        <dbReference type="ARBA" id="ARBA00022737"/>
    </source>
</evidence>
<dbReference type="InterPro" id="IPR019734">
    <property type="entry name" value="TPR_rpt"/>
</dbReference>
<dbReference type="SUPFAM" id="SSF48452">
    <property type="entry name" value="TPR-like"/>
    <property type="match status" value="1"/>
</dbReference>
<dbReference type="PANTHER" id="PTHR44858:SF1">
    <property type="entry name" value="UDP-N-ACETYLGLUCOSAMINE--PEPTIDE N-ACETYLGLUCOSAMINYLTRANSFERASE SPINDLY-RELATED"/>
    <property type="match status" value="1"/>
</dbReference>
<feature type="transmembrane region" description="Helical" evidence="4">
    <location>
        <begin position="358"/>
        <end position="380"/>
    </location>
</feature>
<keyword evidence="2 3" id="KW-0802">TPR repeat</keyword>
<dbReference type="PROSITE" id="PS50293">
    <property type="entry name" value="TPR_REGION"/>
    <property type="match status" value="2"/>
</dbReference>
<keyword evidence="4" id="KW-0812">Transmembrane</keyword>
<feature type="transmembrane region" description="Helical" evidence="4">
    <location>
        <begin position="124"/>
        <end position="141"/>
    </location>
</feature>
<dbReference type="AlphaFoldDB" id="A0A2H0YUC3"/>
<dbReference type="GO" id="GO:0046813">
    <property type="term" value="P:receptor-mediated virion attachment to host cell"/>
    <property type="evidence" value="ECO:0007669"/>
    <property type="project" value="TreeGrafter"/>
</dbReference>
<dbReference type="SMART" id="SM00028">
    <property type="entry name" value="TPR"/>
    <property type="match status" value="4"/>
</dbReference>
<feature type="transmembrane region" description="Helical" evidence="4">
    <location>
        <begin position="229"/>
        <end position="247"/>
    </location>
</feature>
<evidence type="ECO:0000313" key="5">
    <source>
        <dbReference type="EMBL" id="PIS42087.1"/>
    </source>
</evidence>
<feature type="transmembrane region" description="Helical" evidence="4">
    <location>
        <begin position="147"/>
        <end position="163"/>
    </location>
</feature>
<dbReference type="GO" id="GO:0009279">
    <property type="term" value="C:cell outer membrane"/>
    <property type="evidence" value="ECO:0007669"/>
    <property type="project" value="TreeGrafter"/>
</dbReference>
<reference evidence="5 6" key="1">
    <citation type="submission" date="2017-09" db="EMBL/GenBank/DDBJ databases">
        <title>Depth-based differentiation of microbial function through sediment-hosted aquifers and enrichment of novel symbionts in the deep terrestrial subsurface.</title>
        <authorList>
            <person name="Probst A.J."/>
            <person name="Ladd B."/>
            <person name="Jarett J.K."/>
            <person name="Geller-Mcgrath D.E."/>
            <person name="Sieber C.M."/>
            <person name="Emerson J.B."/>
            <person name="Anantharaman K."/>
            <person name="Thomas B.C."/>
            <person name="Malmstrom R."/>
            <person name="Stieglmeier M."/>
            <person name="Klingl A."/>
            <person name="Woyke T."/>
            <person name="Ryan C.M."/>
            <person name="Banfield J.F."/>
        </authorList>
    </citation>
    <scope>NUCLEOTIDE SEQUENCE [LARGE SCALE GENOMIC DNA]</scope>
    <source>
        <strain evidence="5">CG08_land_8_20_14_0_20_40_16</strain>
    </source>
</reference>
<dbReference type="Proteomes" id="UP000231542">
    <property type="component" value="Unassembled WGS sequence"/>
</dbReference>
<feature type="transmembrane region" description="Helical" evidence="4">
    <location>
        <begin position="327"/>
        <end position="346"/>
    </location>
</feature>